<accession>A0A1R3HCN9</accession>
<organism evidence="2 3">
    <name type="scientific">Corchorus capsularis</name>
    <name type="common">Jute</name>
    <dbReference type="NCBI Taxonomy" id="210143"/>
    <lineage>
        <taxon>Eukaryota</taxon>
        <taxon>Viridiplantae</taxon>
        <taxon>Streptophyta</taxon>
        <taxon>Embryophyta</taxon>
        <taxon>Tracheophyta</taxon>
        <taxon>Spermatophyta</taxon>
        <taxon>Magnoliopsida</taxon>
        <taxon>eudicotyledons</taxon>
        <taxon>Gunneridae</taxon>
        <taxon>Pentapetalae</taxon>
        <taxon>rosids</taxon>
        <taxon>malvids</taxon>
        <taxon>Malvales</taxon>
        <taxon>Malvaceae</taxon>
        <taxon>Grewioideae</taxon>
        <taxon>Apeibeae</taxon>
        <taxon>Corchorus</taxon>
    </lineage>
</organism>
<dbReference type="OMA" id="XQLLRAV"/>
<dbReference type="OrthoDB" id="961994at2759"/>
<keyword evidence="3" id="KW-1185">Reference proteome</keyword>
<dbReference type="Pfam" id="PF00197">
    <property type="entry name" value="Kunitz_legume"/>
    <property type="match status" value="1"/>
</dbReference>
<dbReference type="InterPro" id="IPR011065">
    <property type="entry name" value="Kunitz_inhibitor_STI-like_sf"/>
</dbReference>
<dbReference type="EMBL" id="AWWV01012260">
    <property type="protein sequence ID" value="OMO68114.1"/>
    <property type="molecule type" value="Genomic_DNA"/>
</dbReference>
<dbReference type="PRINTS" id="PR00291">
    <property type="entry name" value="KUNITZINHBTR"/>
</dbReference>
<dbReference type="Gene3D" id="2.80.10.50">
    <property type="match status" value="1"/>
</dbReference>
<gene>
    <name evidence="2" type="ORF">CCACVL1_20076</name>
</gene>
<evidence type="ECO:0000313" key="2">
    <source>
        <dbReference type="EMBL" id="OMO68114.1"/>
    </source>
</evidence>
<dbReference type="Gramene" id="OMO68114">
    <property type="protein sequence ID" value="OMO68114"/>
    <property type="gene ID" value="CCACVL1_20076"/>
</dbReference>
<comment type="caution">
    <text evidence="2">The sequence shown here is derived from an EMBL/GenBank/DDBJ whole genome shotgun (WGS) entry which is preliminary data.</text>
</comment>
<dbReference type="SUPFAM" id="SSF50386">
    <property type="entry name" value="STI-like"/>
    <property type="match status" value="1"/>
</dbReference>
<proteinExistence type="inferred from homology"/>
<dbReference type="AlphaFoldDB" id="A0A1R3HCN9"/>
<sequence>MAFDRNTNYNTSLPLCFFTTNAANTSSVLDTDGDELRTGVPYYAVSAIRGGGGGGLAIGHSKEEACPEIVVQRGSDLDRGIPVIFSNADGQNGAVVQLSSDINIEFEPIRTKLCLTSVVWKLDNYDVSTGKWWVTTDGVKGEPGATTLNNWFKIEKMD</sequence>
<evidence type="ECO:0000313" key="3">
    <source>
        <dbReference type="Proteomes" id="UP000188268"/>
    </source>
</evidence>
<dbReference type="PANTHER" id="PTHR33107">
    <property type="entry name" value="KUNITZ TRYPSIN INHIBITOR 2"/>
    <property type="match status" value="1"/>
</dbReference>
<reference evidence="2 3" key="1">
    <citation type="submission" date="2013-09" db="EMBL/GenBank/DDBJ databases">
        <title>Corchorus capsularis genome sequencing.</title>
        <authorList>
            <person name="Alam M."/>
            <person name="Haque M.S."/>
            <person name="Islam M.S."/>
            <person name="Emdad E.M."/>
            <person name="Islam M.M."/>
            <person name="Ahmed B."/>
            <person name="Halim A."/>
            <person name="Hossen Q.M.M."/>
            <person name="Hossain M.Z."/>
            <person name="Ahmed R."/>
            <person name="Khan M.M."/>
            <person name="Islam R."/>
            <person name="Rashid M.M."/>
            <person name="Khan S.A."/>
            <person name="Rahman M.S."/>
            <person name="Alam M."/>
        </authorList>
    </citation>
    <scope>NUCLEOTIDE SEQUENCE [LARGE SCALE GENOMIC DNA]</scope>
    <source>
        <strain evidence="3">cv. CVL-1</strain>
        <tissue evidence="2">Whole seedling</tissue>
    </source>
</reference>
<dbReference type="STRING" id="210143.A0A1R3HCN9"/>
<dbReference type="Proteomes" id="UP000188268">
    <property type="component" value="Unassembled WGS sequence"/>
</dbReference>
<evidence type="ECO:0000256" key="1">
    <source>
        <dbReference type="ARBA" id="ARBA00005440"/>
    </source>
</evidence>
<dbReference type="PANTHER" id="PTHR33107:SF28">
    <property type="entry name" value="CYSTEINE PROTEASE INHIBITOR 8-LIKE"/>
    <property type="match status" value="1"/>
</dbReference>
<protein>
    <submittedName>
        <fullName evidence="2">Proteinase inhibitor I3, Kunitz legume</fullName>
    </submittedName>
</protein>
<dbReference type="InterPro" id="IPR002160">
    <property type="entry name" value="Prot_inh_Kunz-lg"/>
</dbReference>
<comment type="similarity">
    <text evidence="1">Belongs to the protease inhibitor I3 (leguminous Kunitz-type inhibitor) family.</text>
</comment>
<name>A0A1R3HCN9_COCAP</name>
<dbReference type="GO" id="GO:0004866">
    <property type="term" value="F:endopeptidase inhibitor activity"/>
    <property type="evidence" value="ECO:0007669"/>
    <property type="project" value="InterPro"/>
</dbReference>
<dbReference type="SMART" id="SM00452">
    <property type="entry name" value="STI"/>
    <property type="match status" value="1"/>
</dbReference>